<dbReference type="Gene3D" id="2.30.29.30">
    <property type="entry name" value="Pleckstrin-homology domain (PH domain)/Phosphotyrosine-binding domain (PTB)"/>
    <property type="match status" value="1"/>
</dbReference>
<dbReference type="SUPFAM" id="SSF50729">
    <property type="entry name" value="PH domain-like"/>
    <property type="match status" value="2"/>
</dbReference>
<feature type="region of interest" description="Disordered" evidence="1">
    <location>
        <begin position="894"/>
        <end position="925"/>
    </location>
</feature>
<feature type="region of interest" description="Disordered" evidence="1">
    <location>
        <begin position="857"/>
        <end position="879"/>
    </location>
</feature>
<evidence type="ECO:0000313" key="4">
    <source>
        <dbReference type="Proteomes" id="UP000492820"/>
    </source>
</evidence>
<dbReference type="InterPro" id="IPR001849">
    <property type="entry name" value="PH_domain"/>
</dbReference>
<dbReference type="OrthoDB" id="6256281at2759"/>
<evidence type="ECO:0000313" key="5">
    <source>
        <dbReference type="WBParaSite" id="EgrG_001144200"/>
    </source>
</evidence>
<dbReference type="EMBL" id="LK028581">
    <property type="protein sequence ID" value="CDS20731.1"/>
    <property type="molecule type" value="Genomic_DNA"/>
</dbReference>
<feature type="compositionally biased region" description="Pro residues" evidence="1">
    <location>
        <begin position="464"/>
        <end position="475"/>
    </location>
</feature>
<name>A0A068WSX3_ECHGR</name>
<reference evidence="3" key="2">
    <citation type="submission" date="2014-06" db="EMBL/GenBank/DDBJ databases">
        <authorList>
            <person name="Aslett M."/>
        </authorList>
    </citation>
    <scope>NUCLEOTIDE SEQUENCE</scope>
</reference>
<dbReference type="AlphaFoldDB" id="A0A068WSX3"/>
<proteinExistence type="predicted"/>
<gene>
    <name evidence="3" type="ORF">EgrG_001144200</name>
</gene>
<feature type="compositionally biased region" description="Polar residues" evidence="1">
    <location>
        <begin position="778"/>
        <end position="803"/>
    </location>
</feature>
<feature type="region of interest" description="Disordered" evidence="1">
    <location>
        <begin position="46"/>
        <end position="183"/>
    </location>
</feature>
<reference evidence="3 4" key="1">
    <citation type="journal article" date="2013" name="Nature">
        <title>The genomes of four tapeworm species reveal adaptations to parasitism.</title>
        <authorList>
            <person name="Tsai I.J."/>
            <person name="Zarowiecki M."/>
            <person name="Holroyd N."/>
            <person name="Garciarrubio A."/>
            <person name="Sanchez-Flores A."/>
            <person name="Brooks K.L."/>
            <person name="Tracey A."/>
            <person name="Bobes R.J."/>
            <person name="Fragoso G."/>
            <person name="Sciutto E."/>
            <person name="Aslett M."/>
            <person name="Beasley H."/>
            <person name="Bennett H.M."/>
            <person name="Cai J."/>
            <person name="Camicia F."/>
            <person name="Clark R."/>
            <person name="Cucher M."/>
            <person name="De Silva N."/>
            <person name="Day T.A."/>
            <person name="Deplazes P."/>
            <person name="Estrada K."/>
            <person name="Fernandez C."/>
            <person name="Holland P.W."/>
            <person name="Hou J."/>
            <person name="Hu S."/>
            <person name="Huckvale T."/>
            <person name="Hung S.S."/>
            <person name="Kamenetzky L."/>
            <person name="Keane J.A."/>
            <person name="Kiss F."/>
            <person name="Koziol U."/>
            <person name="Lambert O."/>
            <person name="Liu K."/>
            <person name="Luo X."/>
            <person name="Luo Y."/>
            <person name="Macchiaroli N."/>
            <person name="Nichol S."/>
            <person name="Paps J."/>
            <person name="Parkinson J."/>
            <person name="Pouchkina-Stantcheva N."/>
            <person name="Riddiford N."/>
            <person name="Rosenzvit M."/>
            <person name="Salinas G."/>
            <person name="Wasmuth J.D."/>
            <person name="Zamanian M."/>
            <person name="Zheng Y."/>
            <person name="Cai X."/>
            <person name="Soberon X."/>
            <person name="Olson P.D."/>
            <person name="Laclette J.P."/>
            <person name="Brehm K."/>
            <person name="Berriman M."/>
            <person name="Garciarrubio A."/>
            <person name="Bobes R.J."/>
            <person name="Fragoso G."/>
            <person name="Sanchez-Flores A."/>
            <person name="Estrada K."/>
            <person name="Cevallos M.A."/>
            <person name="Morett E."/>
            <person name="Gonzalez V."/>
            <person name="Portillo T."/>
            <person name="Ochoa-Leyva A."/>
            <person name="Jose M.V."/>
            <person name="Sciutto E."/>
            <person name="Landa A."/>
            <person name="Jimenez L."/>
            <person name="Valdes V."/>
            <person name="Carrero J.C."/>
            <person name="Larralde C."/>
            <person name="Morales-Montor J."/>
            <person name="Limon-Lason J."/>
            <person name="Soberon X."/>
            <person name="Laclette J.P."/>
        </authorList>
    </citation>
    <scope>NUCLEOTIDE SEQUENCE [LARGE SCALE GENOMIC DNA]</scope>
</reference>
<organism evidence="3">
    <name type="scientific">Echinococcus granulosus</name>
    <name type="common">Hydatid tapeworm</name>
    <dbReference type="NCBI Taxonomy" id="6210"/>
    <lineage>
        <taxon>Eukaryota</taxon>
        <taxon>Metazoa</taxon>
        <taxon>Spiralia</taxon>
        <taxon>Lophotrochozoa</taxon>
        <taxon>Platyhelminthes</taxon>
        <taxon>Cestoda</taxon>
        <taxon>Eucestoda</taxon>
        <taxon>Cyclophyllidea</taxon>
        <taxon>Taeniidae</taxon>
        <taxon>Echinococcus</taxon>
        <taxon>Echinococcus granulosus group</taxon>
    </lineage>
</organism>
<dbReference type="Proteomes" id="UP000492820">
    <property type="component" value="Unassembled WGS sequence"/>
</dbReference>
<evidence type="ECO:0000313" key="3">
    <source>
        <dbReference type="EMBL" id="CDS20731.1"/>
    </source>
</evidence>
<feature type="compositionally biased region" description="Polar residues" evidence="1">
    <location>
        <begin position="496"/>
        <end position="511"/>
    </location>
</feature>
<dbReference type="InterPro" id="IPR011993">
    <property type="entry name" value="PH-like_dom_sf"/>
</dbReference>
<feature type="compositionally biased region" description="Acidic residues" evidence="1">
    <location>
        <begin position="894"/>
        <end position="904"/>
    </location>
</feature>
<feature type="region of interest" description="Disordered" evidence="1">
    <location>
        <begin position="778"/>
        <end position="805"/>
    </location>
</feature>
<protein>
    <submittedName>
        <fullName evidence="3 5">Pleckstrin y</fullName>
    </submittedName>
</protein>
<feature type="domain" description="PH" evidence="2">
    <location>
        <begin position="659"/>
        <end position="773"/>
    </location>
</feature>
<sequence>MDPVNSVLSAVRSFLAEDLSCHFLPPQVEERRQVLLEHLDLLTFGPCPSPPPPPRFGMSPLSASASPQLMQHPHHRRLKRHSMPPAVTISQSLRLQKPSANDVRLSSSSSTTSVYATPYGPSQRTSLETATEAEGETATSPLYEEPVNLIQRLSLQQHEASSPIASGWSPEHQPSKRYQHNPPFLQRHSLSSQLECSTSSTSLPQQAPPPCGECSPSPFLPISSAPTEVSIDTTDLGTLMLPKRSEVSSRRAAPSCTLNGALYYRYKPRKWCRLGHCLLTPDAHLLGFRSPHAALTSPAVSLFVAAASTMAVYAGRESGMQHVFKVTHTAGVSTAPGTGTVAAAATVHGGGGRALVFAADCEVEALAWIAQINQYAQGITPSRAESFIGHYCRQAHRQHRRRSSDVVDALSLTDFARTASTMSAASRRKSMAGVESRPHSLFLPPIQASPTFLGGVEMTLPQRQQPPPPPLPPPNAFDANQEDSGFSGLISSSSSATDGTNGEASDQRNSSLVATSVVNPSPYHRQSIFSITSTSVSTYDLFQSRASGLFSSVRKKVVDSLNLPKRRSLILPPRPSDGLEMAESSSPPTLTTRRFGWTQLEAVVGSDGPGGWVGSMTSPRTRAWHSVRGLTGKMAIQHQAMKSSSSTSSSSANTSLDESVLAGDIFISIPGRLSWTRRYCVLHASILEIYASTLGVECGNSNSSPRPSLPPLLLSLPLQPGVVEVAPAADKRHPSAVRLSAPSLTPLLLLLDAGDTVVMGRWIRAIIEALGHITPSNPVSNASSVAGATTPSMNGDRPSSLSAVPSRRLSEILRPPSPEPIYDEVAAITTASKRWTWTAPPPQTTWRSVVMEVTPLPTVPSAGPSSPTGSSLNGGNGGGGTYSSVYYDSVIAVEEEEEEEEEEVSKDGDAPPRTHSLHSRTSHEQLSRSLSSLLMHSTFSASNITEDSSLLRSRYDGVGGGGGVRLRRYRSLDWHFRVRSEAVDLPSIPCSAGDKVASFLDRSSVTTPTAEMTALPAPVVVARSYSCAASTPANQAKAEGVVVANPRGVTVPLGRVASPHEPPRVEDEHQQPFIASKFIEDVDEGVEEALNALEILSLRMQ</sequence>
<feature type="compositionally biased region" description="Low complexity" evidence="1">
    <location>
        <begin position="484"/>
        <end position="495"/>
    </location>
</feature>
<accession>A0A068WSX3</accession>
<feature type="compositionally biased region" description="Polar residues" evidence="1">
    <location>
        <begin position="151"/>
        <end position="164"/>
    </location>
</feature>
<feature type="compositionally biased region" description="Basic residues" evidence="1">
    <location>
        <begin position="72"/>
        <end position="82"/>
    </location>
</feature>
<feature type="compositionally biased region" description="Low complexity" evidence="1">
    <location>
        <begin position="859"/>
        <end position="871"/>
    </location>
</feature>
<feature type="domain" description="PH" evidence="2">
    <location>
        <begin position="256"/>
        <end position="379"/>
    </location>
</feature>
<feature type="region of interest" description="Disordered" evidence="1">
    <location>
        <begin position="195"/>
        <end position="217"/>
    </location>
</feature>
<dbReference type="SMART" id="SM00233">
    <property type="entry name" value="PH"/>
    <property type="match status" value="2"/>
</dbReference>
<dbReference type="WBParaSite" id="EgrG_001144200">
    <property type="protein sequence ID" value="EgrG_001144200"/>
    <property type="gene ID" value="EgrG_001144200"/>
</dbReference>
<feature type="compositionally biased region" description="Low complexity" evidence="1">
    <location>
        <begin position="128"/>
        <end position="139"/>
    </location>
</feature>
<evidence type="ECO:0000256" key="1">
    <source>
        <dbReference type="SAM" id="MobiDB-lite"/>
    </source>
</evidence>
<feature type="region of interest" description="Disordered" evidence="1">
    <location>
        <begin position="459"/>
        <end position="511"/>
    </location>
</feature>
<reference evidence="5" key="3">
    <citation type="submission" date="2020-10" db="UniProtKB">
        <authorList>
            <consortium name="WormBaseParasite"/>
        </authorList>
    </citation>
    <scope>IDENTIFICATION</scope>
</reference>
<evidence type="ECO:0000259" key="2">
    <source>
        <dbReference type="SMART" id="SM00233"/>
    </source>
</evidence>